<dbReference type="InterPro" id="IPR001810">
    <property type="entry name" value="F-box_dom"/>
</dbReference>
<dbReference type="PANTHER" id="PTHR36140">
    <property type="entry name" value="F-BOX DOMAIN-CONTAINING PROTEIN-RELATED"/>
    <property type="match status" value="1"/>
</dbReference>
<dbReference type="Pfam" id="PF12937">
    <property type="entry name" value="F-box-like"/>
    <property type="match status" value="1"/>
</dbReference>
<dbReference type="AlphaFoldDB" id="A0A835FHF3"/>
<name>A0A835FHF3_9POAL</name>
<gene>
    <name evidence="2" type="ORF">HU200_010844</name>
</gene>
<comment type="caution">
    <text evidence="2">The sequence shown here is derived from an EMBL/GenBank/DDBJ whole genome shotgun (WGS) entry which is preliminary data.</text>
</comment>
<dbReference type="SUPFAM" id="SSF81383">
    <property type="entry name" value="F-box domain"/>
    <property type="match status" value="1"/>
</dbReference>
<reference evidence="2" key="1">
    <citation type="submission" date="2020-07" db="EMBL/GenBank/DDBJ databases">
        <title>Genome sequence and genetic diversity analysis of an under-domesticated orphan crop, white fonio (Digitaria exilis).</title>
        <authorList>
            <person name="Bennetzen J.L."/>
            <person name="Chen S."/>
            <person name="Ma X."/>
            <person name="Wang X."/>
            <person name="Yssel A.E.J."/>
            <person name="Chaluvadi S.R."/>
            <person name="Johnson M."/>
            <person name="Gangashetty P."/>
            <person name="Hamidou F."/>
            <person name="Sanogo M.D."/>
            <person name="Zwaenepoel A."/>
            <person name="Wallace J."/>
            <person name="Van De Peer Y."/>
            <person name="Van Deynze A."/>
        </authorList>
    </citation>
    <scope>NUCLEOTIDE SEQUENCE</scope>
    <source>
        <tissue evidence="2">Leaves</tissue>
    </source>
</reference>
<dbReference type="CDD" id="cd09917">
    <property type="entry name" value="F-box_SF"/>
    <property type="match status" value="1"/>
</dbReference>
<evidence type="ECO:0000259" key="1">
    <source>
        <dbReference type="Pfam" id="PF12937"/>
    </source>
</evidence>
<dbReference type="PANTHER" id="PTHR36140:SF1">
    <property type="entry name" value="F-BOX DOMAIN CONTAINING PROTEIN, EXPRESSED"/>
    <property type="match status" value="1"/>
</dbReference>
<feature type="domain" description="F-box" evidence="1">
    <location>
        <begin position="22"/>
        <end position="56"/>
    </location>
</feature>
<dbReference type="Gene3D" id="1.20.1280.50">
    <property type="match status" value="1"/>
</dbReference>
<proteinExistence type="predicted"/>
<dbReference type="EMBL" id="JACEFO010000771">
    <property type="protein sequence ID" value="KAF8757492.1"/>
    <property type="molecule type" value="Genomic_DNA"/>
</dbReference>
<organism evidence="2 3">
    <name type="scientific">Digitaria exilis</name>
    <dbReference type="NCBI Taxonomy" id="1010633"/>
    <lineage>
        <taxon>Eukaryota</taxon>
        <taxon>Viridiplantae</taxon>
        <taxon>Streptophyta</taxon>
        <taxon>Embryophyta</taxon>
        <taxon>Tracheophyta</taxon>
        <taxon>Spermatophyta</taxon>
        <taxon>Magnoliopsida</taxon>
        <taxon>Liliopsida</taxon>
        <taxon>Poales</taxon>
        <taxon>Poaceae</taxon>
        <taxon>PACMAD clade</taxon>
        <taxon>Panicoideae</taxon>
        <taxon>Panicodae</taxon>
        <taxon>Paniceae</taxon>
        <taxon>Anthephorinae</taxon>
        <taxon>Digitaria</taxon>
    </lineage>
</organism>
<evidence type="ECO:0000313" key="2">
    <source>
        <dbReference type="EMBL" id="KAF8757492.1"/>
    </source>
</evidence>
<dbReference type="InterPro" id="IPR036047">
    <property type="entry name" value="F-box-like_dom_sf"/>
</dbReference>
<evidence type="ECO:0000313" key="3">
    <source>
        <dbReference type="Proteomes" id="UP000636709"/>
    </source>
</evidence>
<sequence length="262" mass="28576">MVPVDRERGGQEEDGDGLPLSDEILLLIITRVAGNTADLVRCAATCRRWRRLVSGDADFICLHAPPRTDRSARGLALGFFHHPDKTQPPRFVPLPSASSSSRLPSLKHLVDGEGRRIFHGASSSRVVACRDGRLVVEIRRPTNGGPLTLCVCNPASGEADVLPCLPGGEAYGCALLTVDDLRYCKDKEKAPPRSASSYRVVLVFDHDDDGYTVARYFCSDAGRWGPSARVIGGRIADVKWRRRWPGRRKPPSCTAASSFGRA</sequence>
<keyword evidence="3" id="KW-1185">Reference proteome</keyword>
<protein>
    <recommendedName>
        <fullName evidence="1">F-box domain-containing protein</fullName>
    </recommendedName>
</protein>
<accession>A0A835FHF3</accession>
<dbReference type="OrthoDB" id="695544at2759"/>
<dbReference type="Proteomes" id="UP000636709">
    <property type="component" value="Unassembled WGS sequence"/>
</dbReference>